<keyword evidence="3 6" id="KW-0812">Transmembrane</keyword>
<dbReference type="Proteomes" id="UP000031366">
    <property type="component" value="Unassembled WGS sequence"/>
</dbReference>
<dbReference type="AlphaFoldDB" id="A0A0C1TXY9"/>
<protein>
    <submittedName>
        <fullName evidence="7">Polysaccharide biosynthesis family protein</fullName>
    </submittedName>
</protein>
<accession>A0A0C1TXY9</accession>
<reference evidence="7 8" key="1">
    <citation type="journal article" date="2015" name="Infect. Genet. Evol.">
        <title>Genomic sequences of six botulinum neurotoxin-producing strains representing three clostridial species illustrate the mobility and diversity of botulinum neurotoxin genes.</title>
        <authorList>
            <person name="Smith T.J."/>
            <person name="Hill K.K."/>
            <person name="Xie G."/>
            <person name="Foley B.T."/>
            <person name="Williamson C.H."/>
            <person name="Foster J.T."/>
            <person name="Johnson S.L."/>
            <person name="Chertkov O."/>
            <person name="Teshima H."/>
            <person name="Gibbons H.S."/>
            <person name="Johnsky L.A."/>
            <person name="Karavis M.A."/>
            <person name="Smith L.A."/>
        </authorList>
    </citation>
    <scope>NUCLEOTIDE SEQUENCE [LARGE SCALE GENOMIC DNA]</scope>
    <source>
        <strain evidence="7 8">CDC 2741</strain>
    </source>
</reference>
<feature type="transmembrane region" description="Helical" evidence="6">
    <location>
        <begin position="176"/>
        <end position="197"/>
    </location>
</feature>
<feature type="transmembrane region" description="Helical" evidence="6">
    <location>
        <begin position="217"/>
        <end position="237"/>
    </location>
</feature>
<evidence type="ECO:0000313" key="7">
    <source>
        <dbReference type="EMBL" id="KIE45569.1"/>
    </source>
</evidence>
<feature type="transmembrane region" description="Helical" evidence="6">
    <location>
        <begin position="257"/>
        <end position="278"/>
    </location>
</feature>
<gene>
    <name evidence="7" type="ORF">U732_2565</name>
</gene>
<feature type="transmembrane region" description="Helical" evidence="6">
    <location>
        <begin position="444"/>
        <end position="463"/>
    </location>
</feature>
<dbReference type="STRING" id="29341.RSJ17_21435"/>
<dbReference type="GO" id="GO:0005886">
    <property type="term" value="C:plasma membrane"/>
    <property type="evidence" value="ECO:0007669"/>
    <property type="project" value="UniProtKB-SubCell"/>
</dbReference>
<evidence type="ECO:0000256" key="1">
    <source>
        <dbReference type="ARBA" id="ARBA00004651"/>
    </source>
</evidence>
<keyword evidence="5 6" id="KW-0472">Membrane</keyword>
<sequence>MKKDSLISKFLSFSIGSWISILIAVVTTPITTRLLSPEEFGKFSMFELYTNITMAFIICGIDQAFVRFFYEEKEEDRKNLLFSCLKIPFILNIASILILVLFGKQISNYLFGEYSIRIIILLIVHTTFLILNRFATMLIRMQQKGKTYSALLIAQKVSNLIFILLSAGFFNRDFRTLAYAAFFSNLVVTLVGVVVELNYWNIFTLNKKHYKRSQKEILEYGIPLLFTFVITWLFQSADKIAIKHFNDLNEVGIYGSAFKIISILNIIQSSFTTFWVPVAFERYEKDPNDTKFFEKMNLLITVVMMLGGILLILFRDLIILLLGKEYRSAIFLIPFLSFMPIMYTISETTVMGINFLKNPKSHIYIAAVACIANIIGNILLVPIYGAKGAAISTGISYIIFFAMRTFISLKHFKVNYHIKEFSIMTIALTLYVLYSTFMEVNLTYILIGIGEIGLLLFVYRDYVGEGIKKFKAKLKKN</sequence>
<comment type="caution">
    <text evidence="7">The sequence shown here is derived from an EMBL/GenBank/DDBJ whole genome shotgun (WGS) entry which is preliminary data.</text>
</comment>
<feature type="transmembrane region" description="Helical" evidence="6">
    <location>
        <begin position="7"/>
        <end position="28"/>
    </location>
</feature>
<feature type="transmembrane region" description="Helical" evidence="6">
    <location>
        <begin position="390"/>
        <end position="409"/>
    </location>
</feature>
<evidence type="ECO:0000256" key="4">
    <source>
        <dbReference type="ARBA" id="ARBA00022989"/>
    </source>
</evidence>
<feature type="transmembrane region" description="Helical" evidence="6">
    <location>
        <begin position="114"/>
        <end position="135"/>
    </location>
</feature>
<evidence type="ECO:0000256" key="3">
    <source>
        <dbReference type="ARBA" id="ARBA00022692"/>
    </source>
</evidence>
<keyword evidence="8" id="KW-1185">Reference proteome</keyword>
<dbReference type="Pfam" id="PF01943">
    <property type="entry name" value="Polysacc_synt"/>
    <property type="match status" value="1"/>
</dbReference>
<dbReference type="OrthoDB" id="6017905at2"/>
<dbReference type="InterPro" id="IPR002797">
    <property type="entry name" value="Polysacc_synth"/>
</dbReference>
<comment type="subcellular location">
    <subcellularLocation>
        <location evidence="1">Cell membrane</location>
        <topology evidence="1">Multi-pass membrane protein</topology>
    </subcellularLocation>
</comment>
<evidence type="ECO:0000256" key="5">
    <source>
        <dbReference type="ARBA" id="ARBA00023136"/>
    </source>
</evidence>
<keyword evidence="2" id="KW-1003">Cell membrane</keyword>
<dbReference type="PANTHER" id="PTHR30250:SF11">
    <property type="entry name" value="O-ANTIGEN TRANSPORTER-RELATED"/>
    <property type="match status" value="1"/>
</dbReference>
<feature type="transmembrane region" description="Helical" evidence="6">
    <location>
        <begin position="48"/>
        <end position="68"/>
    </location>
</feature>
<feature type="transmembrane region" description="Helical" evidence="6">
    <location>
        <begin position="421"/>
        <end position="438"/>
    </location>
</feature>
<organism evidence="7 8">
    <name type="scientific">Clostridium argentinense CDC 2741</name>
    <dbReference type="NCBI Taxonomy" id="1418104"/>
    <lineage>
        <taxon>Bacteria</taxon>
        <taxon>Bacillati</taxon>
        <taxon>Bacillota</taxon>
        <taxon>Clostridia</taxon>
        <taxon>Eubacteriales</taxon>
        <taxon>Clostridiaceae</taxon>
        <taxon>Clostridium</taxon>
    </lineage>
</organism>
<dbReference type="InterPro" id="IPR050833">
    <property type="entry name" value="Poly_Biosynth_Transport"/>
</dbReference>
<name>A0A0C1TXY9_9CLOT</name>
<feature type="transmembrane region" description="Helical" evidence="6">
    <location>
        <begin position="329"/>
        <end position="356"/>
    </location>
</feature>
<keyword evidence="4 6" id="KW-1133">Transmembrane helix</keyword>
<feature type="transmembrane region" description="Helical" evidence="6">
    <location>
        <begin position="80"/>
        <end position="102"/>
    </location>
</feature>
<proteinExistence type="predicted"/>
<feature type="transmembrane region" description="Helical" evidence="6">
    <location>
        <begin position="363"/>
        <end position="384"/>
    </location>
</feature>
<evidence type="ECO:0000256" key="2">
    <source>
        <dbReference type="ARBA" id="ARBA00022475"/>
    </source>
</evidence>
<evidence type="ECO:0000313" key="8">
    <source>
        <dbReference type="Proteomes" id="UP000031366"/>
    </source>
</evidence>
<dbReference type="RefSeq" id="WP_039635083.1">
    <property type="nucleotide sequence ID" value="NZ_AYSO01000019.1"/>
</dbReference>
<feature type="transmembrane region" description="Helical" evidence="6">
    <location>
        <begin position="298"/>
        <end position="323"/>
    </location>
</feature>
<dbReference type="PANTHER" id="PTHR30250">
    <property type="entry name" value="PST FAMILY PREDICTED COLANIC ACID TRANSPORTER"/>
    <property type="match status" value="1"/>
</dbReference>
<evidence type="ECO:0000256" key="6">
    <source>
        <dbReference type="SAM" id="Phobius"/>
    </source>
</evidence>
<feature type="transmembrane region" description="Helical" evidence="6">
    <location>
        <begin position="147"/>
        <end position="170"/>
    </location>
</feature>
<dbReference type="EMBL" id="AYSO01000019">
    <property type="protein sequence ID" value="KIE45569.1"/>
    <property type="molecule type" value="Genomic_DNA"/>
</dbReference>